<dbReference type="AlphaFoldDB" id="A0A0H4WPJ1"/>
<evidence type="ECO:0000313" key="4">
    <source>
        <dbReference type="Proteomes" id="UP000009026"/>
    </source>
</evidence>
<dbReference type="GO" id="GO:0009166">
    <property type="term" value="P:nucleotide catabolic process"/>
    <property type="evidence" value="ECO:0007669"/>
    <property type="project" value="InterPro"/>
</dbReference>
<gene>
    <name evidence="3" type="ORF">A176_001586</name>
</gene>
<dbReference type="SUPFAM" id="SSF56300">
    <property type="entry name" value="Metallo-dependent phosphatases"/>
    <property type="match status" value="1"/>
</dbReference>
<sequence length="248" mass="25971">MRSSRIFVLALACGAAACAGSSPRPAPAPAEPVRITLVGINDFHGQVEPHRTPLKDGQVVEEGGAATLSAYVARLRADNPDGVVLVDAGDIFQGTLPSNLTEGAVVIDVYNHLGVAAAAIGNHEFDYGPEGPGSMALRPGEDGLGALKARIRQARFPLVSANLREAATGKAPAWTGNDGTLLMAVKGVKVGVLGLTTESTPNVTNPANVASLRFLPLAPSALEASRSLRARGPRWWWWWRTRAASART</sequence>
<dbReference type="STRING" id="1297742.A176_001586"/>
<evidence type="ECO:0000313" key="3">
    <source>
        <dbReference type="EMBL" id="AKQ64674.1"/>
    </source>
</evidence>
<dbReference type="PANTHER" id="PTHR11575">
    <property type="entry name" value="5'-NUCLEOTIDASE-RELATED"/>
    <property type="match status" value="1"/>
</dbReference>
<name>A0A0H4WPJ1_9BACT</name>
<feature type="signal peptide" evidence="1">
    <location>
        <begin position="1"/>
        <end position="19"/>
    </location>
</feature>
<dbReference type="InterPro" id="IPR029052">
    <property type="entry name" value="Metallo-depent_PP-like"/>
</dbReference>
<dbReference type="Pfam" id="PF00149">
    <property type="entry name" value="Metallophos"/>
    <property type="match status" value="1"/>
</dbReference>
<dbReference type="PATRIC" id="fig|1297742.4.peg.1601"/>
<dbReference type="Gene3D" id="3.60.21.10">
    <property type="match status" value="1"/>
</dbReference>
<proteinExistence type="predicted"/>
<dbReference type="InterPro" id="IPR006179">
    <property type="entry name" value="5_nucleotidase/apyrase"/>
</dbReference>
<dbReference type="KEGG" id="mym:A176_001586"/>
<feature type="domain" description="Calcineurin-like phosphoesterase" evidence="2">
    <location>
        <begin position="37"/>
        <end position="132"/>
    </location>
</feature>
<dbReference type="PROSITE" id="PS51257">
    <property type="entry name" value="PROKAR_LIPOPROTEIN"/>
    <property type="match status" value="1"/>
</dbReference>
<keyword evidence="1" id="KW-0732">Signal</keyword>
<feature type="chain" id="PRO_5005211887" evidence="1">
    <location>
        <begin position="20"/>
        <end position="248"/>
    </location>
</feature>
<dbReference type="Proteomes" id="UP000009026">
    <property type="component" value="Chromosome"/>
</dbReference>
<dbReference type="EMBL" id="CP012109">
    <property type="protein sequence ID" value="AKQ64674.1"/>
    <property type="molecule type" value="Genomic_DNA"/>
</dbReference>
<reference evidence="3 4" key="1">
    <citation type="journal article" date="2016" name="PLoS ONE">
        <title>Complete Genome Sequence and Comparative Genomics of a Novel Myxobacterium Myxococcus hansupus.</title>
        <authorList>
            <person name="Sharma G."/>
            <person name="Narwani T."/>
            <person name="Subramanian S."/>
        </authorList>
    </citation>
    <scope>NUCLEOTIDE SEQUENCE [LARGE SCALE GENOMIC DNA]</scope>
    <source>
        <strain evidence="4">mixupus</strain>
    </source>
</reference>
<dbReference type="PANTHER" id="PTHR11575:SF24">
    <property type="entry name" value="5'-NUCLEOTIDASE"/>
    <property type="match status" value="1"/>
</dbReference>
<dbReference type="InterPro" id="IPR004843">
    <property type="entry name" value="Calcineurin-like_PHP"/>
</dbReference>
<evidence type="ECO:0000256" key="1">
    <source>
        <dbReference type="SAM" id="SignalP"/>
    </source>
</evidence>
<accession>A0A0H4WPJ1</accession>
<evidence type="ECO:0000259" key="2">
    <source>
        <dbReference type="Pfam" id="PF00149"/>
    </source>
</evidence>
<keyword evidence="4" id="KW-1185">Reference proteome</keyword>
<organism evidence="3 4">
    <name type="scientific">Pseudomyxococcus hansupus</name>
    <dbReference type="NCBI Taxonomy" id="1297742"/>
    <lineage>
        <taxon>Bacteria</taxon>
        <taxon>Pseudomonadati</taxon>
        <taxon>Myxococcota</taxon>
        <taxon>Myxococcia</taxon>
        <taxon>Myxococcales</taxon>
        <taxon>Cystobacterineae</taxon>
        <taxon>Myxococcaceae</taxon>
        <taxon>Pseudomyxococcus</taxon>
    </lineage>
</organism>
<dbReference type="GO" id="GO:0016787">
    <property type="term" value="F:hydrolase activity"/>
    <property type="evidence" value="ECO:0007669"/>
    <property type="project" value="InterPro"/>
</dbReference>
<protein>
    <submittedName>
        <fullName evidence="3">5'-nucleotidase</fullName>
    </submittedName>
</protein>